<comment type="similarity">
    <text evidence="1">Belongs to the CACTIN family.</text>
</comment>
<sequence>MGDIHPDRRNNHHHDPSRKRSRSPHRNGSGKPWSTSSPSYRSSRDSTPQDRSSRPPQSKWSHKEQIKSNAAQEDERMRTYIAGEDDFMLRQNKKKAVIRVREGRAKPIDWLAVTLRVIDETRHKDRPSLDDEVDDEELEVVDPDSVFEGLGSDKEFDELLKDIETYEKLETNRTNREFWRTMGVICAYWRRKLQTSRTAGGQGRATSSVSADIDRLLAPKTYEQLEGLEGQIRTKLDSNEPIDTDYWSQLLGSLLVWKAKAKVKDVYQAVMEKRMARLRKESAAEAVRSQQELAAALSKDKDEPMQPQTLQYDRSLDPDPALDIAAKDKNLEVRSEQEILTQLATDRARIKRTGYIPMPGGSKATKQVSTTTSKGAATSKSAAPSQFDRDVARGVDEDEEVFAAEEPTTNARTDGLRKPKYFNRVLLGYDWNKYNQTHYTADAPPPRVVQGYKFHIFYPDLPASSPAPSYKIIREDGRKKGQSAAPAGEEDTCILRFVSPGPPYGDVAFRVVDRDWDYSGRRGGGEGGFKSVFEGGVLSLHFGFRRVFYRK</sequence>
<protein>
    <recommendedName>
        <fullName evidence="2">Splicing factor Cactin</fullName>
    </recommendedName>
</protein>
<evidence type="ECO:0000259" key="4">
    <source>
        <dbReference type="Pfam" id="PF09732"/>
    </source>
</evidence>
<dbReference type="AlphaFoldDB" id="A0A0N1H040"/>
<accession>A0A0N1H040</accession>
<comment type="caution">
    <text evidence="6">The sequence shown here is derived from an EMBL/GenBank/DDBJ whole genome shotgun (WGS) entry which is preliminary data.</text>
</comment>
<dbReference type="GeneID" id="28735642"/>
<feature type="compositionally biased region" description="Basic residues" evidence="3">
    <location>
        <begin position="10"/>
        <end position="25"/>
    </location>
</feature>
<dbReference type="GO" id="GO:0005681">
    <property type="term" value="C:spliceosomal complex"/>
    <property type="evidence" value="ECO:0007669"/>
    <property type="project" value="TreeGrafter"/>
</dbReference>
<dbReference type="VEuPathDB" id="FungiDB:AB675_3689"/>
<dbReference type="Pfam" id="PF10312">
    <property type="entry name" value="Cactin_mid"/>
    <property type="match status" value="1"/>
</dbReference>
<dbReference type="PANTHER" id="PTHR21737:SF4">
    <property type="entry name" value="SPLICING FACTOR CACTIN"/>
    <property type="match status" value="1"/>
</dbReference>
<dbReference type="STRING" id="1664694.A0A0N1H040"/>
<keyword evidence="7" id="KW-1185">Reference proteome</keyword>
<evidence type="ECO:0000256" key="2">
    <source>
        <dbReference type="ARBA" id="ARBA00034534"/>
    </source>
</evidence>
<dbReference type="SMART" id="SM01050">
    <property type="entry name" value="CactinC_cactus"/>
    <property type="match status" value="1"/>
</dbReference>
<gene>
    <name evidence="6" type="ORF">AB675_3689</name>
</gene>
<feature type="region of interest" description="Disordered" evidence="3">
    <location>
        <begin position="353"/>
        <end position="392"/>
    </location>
</feature>
<dbReference type="GO" id="GO:0045292">
    <property type="term" value="P:mRNA cis splicing, via spliceosome"/>
    <property type="evidence" value="ECO:0007669"/>
    <property type="project" value="TreeGrafter"/>
</dbReference>
<feature type="compositionally biased region" description="Low complexity" evidence="3">
    <location>
        <begin position="369"/>
        <end position="383"/>
    </location>
</feature>
<evidence type="ECO:0000313" key="6">
    <source>
        <dbReference type="EMBL" id="KPI37077.1"/>
    </source>
</evidence>
<evidence type="ECO:0000256" key="1">
    <source>
        <dbReference type="ARBA" id="ARBA00006895"/>
    </source>
</evidence>
<organism evidence="6 7">
    <name type="scientific">Cyphellophora attinorum</name>
    <dbReference type="NCBI Taxonomy" id="1664694"/>
    <lineage>
        <taxon>Eukaryota</taxon>
        <taxon>Fungi</taxon>
        <taxon>Dikarya</taxon>
        <taxon>Ascomycota</taxon>
        <taxon>Pezizomycotina</taxon>
        <taxon>Eurotiomycetes</taxon>
        <taxon>Chaetothyriomycetidae</taxon>
        <taxon>Chaetothyriales</taxon>
        <taxon>Cyphellophoraceae</taxon>
        <taxon>Cyphellophora</taxon>
    </lineage>
</organism>
<evidence type="ECO:0000259" key="5">
    <source>
        <dbReference type="Pfam" id="PF10312"/>
    </source>
</evidence>
<feature type="domain" description="Splicing factor Cactin C-terminal" evidence="4">
    <location>
        <begin position="416"/>
        <end position="551"/>
    </location>
</feature>
<feature type="compositionally biased region" description="Basic and acidic residues" evidence="3">
    <location>
        <begin position="42"/>
        <end position="53"/>
    </location>
</feature>
<evidence type="ECO:0000313" key="7">
    <source>
        <dbReference type="Proteomes" id="UP000038010"/>
    </source>
</evidence>
<feature type="domain" description="Splicing factor cactin central" evidence="5">
    <location>
        <begin position="72"/>
        <end position="266"/>
    </location>
</feature>
<dbReference type="InterPro" id="IPR019134">
    <property type="entry name" value="Cactin_C"/>
</dbReference>
<dbReference type="GO" id="GO:0005737">
    <property type="term" value="C:cytoplasm"/>
    <property type="evidence" value="ECO:0007669"/>
    <property type="project" value="TreeGrafter"/>
</dbReference>
<feature type="region of interest" description="Disordered" evidence="3">
    <location>
        <begin position="1"/>
        <end position="74"/>
    </location>
</feature>
<reference evidence="6 7" key="1">
    <citation type="submission" date="2015-06" db="EMBL/GenBank/DDBJ databases">
        <title>Draft genome of the ant-associated black yeast Phialophora attae CBS 131958.</title>
        <authorList>
            <person name="Moreno L.F."/>
            <person name="Stielow B.J."/>
            <person name="de Hoog S."/>
            <person name="Vicente V.A."/>
            <person name="Weiss V.A."/>
            <person name="de Vries M."/>
            <person name="Cruz L.M."/>
            <person name="Souza E.M."/>
        </authorList>
    </citation>
    <scope>NUCLEOTIDE SEQUENCE [LARGE SCALE GENOMIC DNA]</scope>
    <source>
        <strain evidence="6 7">CBS 131958</strain>
    </source>
</reference>
<dbReference type="Pfam" id="PF09732">
    <property type="entry name" value="CactinC_cactus"/>
    <property type="match status" value="1"/>
</dbReference>
<name>A0A0N1H040_9EURO</name>
<dbReference type="EMBL" id="LFJN01000026">
    <property type="protein sequence ID" value="KPI37077.1"/>
    <property type="molecule type" value="Genomic_DNA"/>
</dbReference>
<evidence type="ECO:0000256" key="3">
    <source>
        <dbReference type="SAM" id="MobiDB-lite"/>
    </source>
</evidence>
<dbReference type="PANTHER" id="PTHR21737">
    <property type="entry name" value="POLYGLUTAMINE BINDING PROTEIN 1/MARVEL MEMBRANE-ASSOCIATING DOMAIN CONTAINING 3"/>
    <property type="match status" value="1"/>
</dbReference>
<dbReference type="InterPro" id="IPR018816">
    <property type="entry name" value="Cactin_central"/>
</dbReference>
<dbReference type="OrthoDB" id="265955at2759"/>
<dbReference type="RefSeq" id="XP_017997040.1">
    <property type="nucleotide sequence ID" value="XM_018143762.1"/>
</dbReference>
<dbReference type="Proteomes" id="UP000038010">
    <property type="component" value="Unassembled WGS sequence"/>
</dbReference>
<proteinExistence type="inferred from homology"/>
<feature type="region of interest" description="Disordered" evidence="3">
    <location>
        <begin position="294"/>
        <end position="319"/>
    </location>
</feature>